<feature type="compositionally biased region" description="Low complexity" evidence="6">
    <location>
        <begin position="527"/>
        <end position="536"/>
    </location>
</feature>
<evidence type="ECO:0000313" key="8">
    <source>
        <dbReference type="EMBL" id="OAV91095.1"/>
    </source>
</evidence>
<evidence type="ECO:0000259" key="7">
    <source>
        <dbReference type="SMART" id="SM01176"/>
    </source>
</evidence>
<dbReference type="AlphaFoldDB" id="A0A180GEK9"/>
<evidence type="ECO:0000256" key="4">
    <source>
        <dbReference type="ARBA" id="ARBA00023242"/>
    </source>
</evidence>
<feature type="compositionally biased region" description="Basic and acidic residues" evidence="6">
    <location>
        <begin position="762"/>
        <end position="780"/>
    </location>
</feature>
<dbReference type="PANTHER" id="PTHR45623:SF14">
    <property type="entry name" value="CHROMODOMAIN-HELICASE-DNA-BINDING PROTEIN 1"/>
    <property type="match status" value="1"/>
</dbReference>
<keyword evidence="4" id="KW-0539">Nucleus</keyword>
<feature type="compositionally biased region" description="Polar residues" evidence="6">
    <location>
        <begin position="812"/>
        <end position="824"/>
    </location>
</feature>
<dbReference type="Pfam" id="PF13907">
    <property type="entry name" value="CHD1-like_C"/>
    <property type="match status" value="1"/>
</dbReference>
<evidence type="ECO:0000313" key="10">
    <source>
        <dbReference type="Proteomes" id="UP000005240"/>
    </source>
</evidence>
<accession>A0A180GEK9</accession>
<dbReference type="InterPro" id="IPR025260">
    <property type="entry name" value="CHD1-like_C"/>
</dbReference>
<feature type="compositionally biased region" description="Basic and acidic residues" evidence="6">
    <location>
        <begin position="214"/>
        <end position="239"/>
    </location>
</feature>
<dbReference type="Gene3D" id="3.40.50.300">
    <property type="entry name" value="P-loop containing nucleotide triphosphate hydrolases"/>
    <property type="match status" value="1"/>
</dbReference>
<feature type="compositionally biased region" description="Basic residues" evidence="6">
    <location>
        <begin position="945"/>
        <end position="954"/>
    </location>
</feature>
<reference evidence="9 10" key="3">
    <citation type="journal article" date="2017" name="G3 (Bethesda)">
        <title>Comparative analysis highlights variable genome content of wheat rusts and divergence of the mating loci.</title>
        <authorList>
            <person name="Cuomo C.A."/>
            <person name="Bakkeren G."/>
            <person name="Khalil H.B."/>
            <person name="Panwar V."/>
            <person name="Joly D."/>
            <person name="Linning R."/>
            <person name="Sakthikumar S."/>
            <person name="Song X."/>
            <person name="Adiconis X."/>
            <person name="Fan L."/>
            <person name="Goldberg J.M."/>
            <person name="Levin J.Z."/>
            <person name="Young S."/>
            <person name="Zeng Q."/>
            <person name="Anikster Y."/>
            <person name="Bruce M."/>
            <person name="Wang M."/>
            <person name="Yin C."/>
            <person name="McCallum B."/>
            <person name="Szabo L.J."/>
            <person name="Hulbert S."/>
            <person name="Chen X."/>
            <person name="Fellers J.P."/>
        </authorList>
    </citation>
    <scope>NUCLEOTIDE SEQUENCE</scope>
    <source>
        <strain evidence="9">isolate 1-1 / race 1 (BBBD)</strain>
        <strain evidence="10">Isolate 1-1 / race 1 (BBBD)</strain>
    </source>
</reference>
<dbReference type="PANTHER" id="PTHR45623">
    <property type="entry name" value="CHROMODOMAIN-HELICASE-DNA-BINDING PROTEIN 3-RELATED-RELATED"/>
    <property type="match status" value="1"/>
</dbReference>
<dbReference type="VEuPathDB" id="FungiDB:PTTG_28097"/>
<evidence type="ECO:0000256" key="1">
    <source>
        <dbReference type="ARBA" id="ARBA00004123"/>
    </source>
</evidence>
<keyword evidence="3" id="KW-0238">DNA-binding</keyword>
<evidence type="ECO:0000256" key="3">
    <source>
        <dbReference type="ARBA" id="ARBA00023125"/>
    </source>
</evidence>
<dbReference type="OrthoDB" id="5857104at2759"/>
<comment type="subcellular location">
    <subcellularLocation>
        <location evidence="1">Nucleus</location>
    </subcellularLocation>
</comment>
<dbReference type="EMBL" id="ADAS02000087">
    <property type="protein sequence ID" value="OAV91095.1"/>
    <property type="molecule type" value="Genomic_DNA"/>
</dbReference>
<feature type="compositionally biased region" description="Polar residues" evidence="6">
    <location>
        <begin position="468"/>
        <end position="482"/>
    </location>
</feature>
<feature type="region of interest" description="Disordered" evidence="6">
    <location>
        <begin position="149"/>
        <end position="239"/>
    </location>
</feature>
<feature type="compositionally biased region" description="Pro residues" evidence="6">
    <location>
        <begin position="670"/>
        <end position="680"/>
    </location>
</feature>
<reference evidence="9" key="4">
    <citation type="submission" date="2025-05" db="UniProtKB">
        <authorList>
            <consortium name="EnsemblFungi"/>
        </authorList>
    </citation>
    <scope>IDENTIFICATION</scope>
    <source>
        <strain evidence="9">isolate 1-1 / race 1 (BBBD)</strain>
    </source>
</reference>
<dbReference type="Proteomes" id="UP000005240">
    <property type="component" value="Unassembled WGS sequence"/>
</dbReference>
<dbReference type="GO" id="GO:0003682">
    <property type="term" value="F:chromatin binding"/>
    <property type="evidence" value="ECO:0007669"/>
    <property type="project" value="TreeGrafter"/>
</dbReference>
<dbReference type="InterPro" id="IPR056302">
    <property type="entry name" value="CHD1-2/Hrp3_HTH"/>
</dbReference>
<feature type="region of interest" description="Disordered" evidence="6">
    <location>
        <begin position="659"/>
        <end position="954"/>
    </location>
</feature>
<keyword evidence="5" id="KW-0175">Coiled coil</keyword>
<dbReference type="STRING" id="630390.A0A180GEK9"/>
<feature type="compositionally biased region" description="Polar residues" evidence="6">
    <location>
        <begin position="168"/>
        <end position="180"/>
    </location>
</feature>
<feature type="region of interest" description="Disordered" evidence="6">
    <location>
        <begin position="452"/>
        <end position="565"/>
    </location>
</feature>
<dbReference type="GO" id="GO:0000785">
    <property type="term" value="C:chromatin"/>
    <property type="evidence" value="ECO:0007669"/>
    <property type="project" value="TreeGrafter"/>
</dbReference>
<feature type="coiled-coil region" evidence="5">
    <location>
        <begin position="283"/>
        <end position="310"/>
    </location>
</feature>
<dbReference type="InterPro" id="IPR027417">
    <property type="entry name" value="P-loop_NTPase"/>
</dbReference>
<proteinExistence type="inferred from homology"/>
<dbReference type="Gene3D" id="1.10.10.60">
    <property type="entry name" value="Homeodomain-like"/>
    <property type="match status" value="1"/>
</dbReference>
<dbReference type="GO" id="GO:0140658">
    <property type="term" value="F:ATP-dependent chromatin remodeler activity"/>
    <property type="evidence" value="ECO:0007669"/>
    <property type="project" value="TreeGrafter"/>
</dbReference>
<evidence type="ECO:0000256" key="5">
    <source>
        <dbReference type="SAM" id="Coils"/>
    </source>
</evidence>
<dbReference type="SUPFAM" id="SSF52540">
    <property type="entry name" value="P-loop containing nucleoside triphosphate hydrolases"/>
    <property type="match status" value="1"/>
</dbReference>
<dbReference type="GO" id="GO:0042393">
    <property type="term" value="F:histone binding"/>
    <property type="evidence" value="ECO:0007669"/>
    <property type="project" value="TreeGrafter"/>
</dbReference>
<feature type="compositionally biased region" description="Low complexity" evidence="6">
    <location>
        <begin position="885"/>
        <end position="895"/>
    </location>
</feature>
<dbReference type="Gene3D" id="6.10.140.1440">
    <property type="match status" value="1"/>
</dbReference>
<reference evidence="8" key="2">
    <citation type="submission" date="2016-05" db="EMBL/GenBank/DDBJ databases">
        <title>Comparative analysis highlights variable genome content of wheat rusts and divergence of the mating loci.</title>
        <authorList>
            <person name="Cuomo C.A."/>
            <person name="Bakkeren G."/>
            <person name="Szabo L."/>
            <person name="Khalil H."/>
            <person name="Joly D."/>
            <person name="Goldberg J."/>
            <person name="Young S."/>
            <person name="Zeng Q."/>
            <person name="Fellers J."/>
        </authorList>
    </citation>
    <scope>NUCLEOTIDE SEQUENCE [LARGE SCALE GENOMIC DNA]</scope>
    <source>
        <strain evidence="8">1-1 BBBD Race 1</strain>
    </source>
</reference>
<evidence type="ECO:0000313" key="9">
    <source>
        <dbReference type="EnsemblFungi" id="PTTG_28097-t43_1-p1"/>
    </source>
</evidence>
<evidence type="ECO:0000256" key="2">
    <source>
        <dbReference type="ARBA" id="ARBA00007025"/>
    </source>
</evidence>
<protein>
    <submittedName>
        <fullName evidence="9">DUF4208 domain-containing protein</fullName>
    </submittedName>
</protein>
<gene>
    <name evidence="8" type="ORF">PTTG_28097</name>
</gene>
<feature type="compositionally biased region" description="Acidic residues" evidence="6">
    <location>
        <begin position="537"/>
        <end position="557"/>
    </location>
</feature>
<feature type="compositionally biased region" description="Polar residues" evidence="6">
    <location>
        <begin position="736"/>
        <end position="751"/>
    </location>
</feature>
<dbReference type="Pfam" id="PF23588">
    <property type="entry name" value="HTH_CHD1_Hrp3"/>
    <property type="match status" value="1"/>
</dbReference>
<feature type="domain" description="Chromodomain-helicase-DNA-binding protein 1-like C-terminal" evidence="7">
    <location>
        <begin position="539"/>
        <end position="654"/>
    </location>
</feature>
<dbReference type="GO" id="GO:0005634">
    <property type="term" value="C:nucleus"/>
    <property type="evidence" value="ECO:0007669"/>
    <property type="project" value="UniProtKB-SubCell"/>
</dbReference>
<feature type="compositionally biased region" description="Basic and acidic residues" evidence="6">
    <location>
        <begin position="452"/>
        <end position="465"/>
    </location>
</feature>
<feature type="compositionally biased region" description="Pro residues" evidence="6">
    <location>
        <begin position="927"/>
        <end position="944"/>
    </location>
</feature>
<feature type="compositionally biased region" description="Basic and acidic residues" evidence="6">
    <location>
        <begin position="711"/>
        <end position="722"/>
    </location>
</feature>
<organism evidence="8">
    <name type="scientific">Puccinia triticina (isolate 1-1 / race 1 (BBBD))</name>
    <name type="common">Brown leaf rust fungus</name>
    <dbReference type="NCBI Taxonomy" id="630390"/>
    <lineage>
        <taxon>Eukaryota</taxon>
        <taxon>Fungi</taxon>
        <taxon>Dikarya</taxon>
        <taxon>Basidiomycota</taxon>
        <taxon>Pucciniomycotina</taxon>
        <taxon>Pucciniomycetes</taxon>
        <taxon>Pucciniales</taxon>
        <taxon>Pucciniaceae</taxon>
        <taxon>Puccinia</taxon>
    </lineage>
</organism>
<reference evidence="8" key="1">
    <citation type="submission" date="2009-11" db="EMBL/GenBank/DDBJ databases">
        <authorList>
            <consortium name="The Broad Institute Genome Sequencing Platform"/>
            <person name="Ward D."/>
            <person name="Feldgarden M."/>
            <person name="Earl A."/>
            <person name="Young S.K."/>
            <person name="Zeng Q."/>
            <person name="Koehrsen M."/>
            <person name="Alvarado L."/>
            <person name="Berlin A."/>
            <person name="Bochicchio J."/>
            <person name="Borenstein D."/>
            <person name="Chapman S.B."/>
            <person name="Chen Z."/>
            <person name="Engels R."/>
            <person name="Freedman E."/>
            <person name="Gellesch M."/>
            <person name="Goldberg J."/>
            <person name="Griggs A."/>
            <person name="Gujja S."/>
            <person name="Heilman E."/>
            <person name="Heiman D."/>
            <person name="Hepburn T."/>
            <person name="Howarth C."/>
            <person name="Jen D."/>
            <person name="Larson L."/>
            <person name="Lewis B."/>
            <person name="Mehta T."/>
            <person name="Park D."/>
            <person name="Pearson M."/>
            <person name="Roberts A."/>
            <person name="Saif S."/>
            <person name="Shea T."/>
            <person name="Shenoy N."/>
            <person name="Sisk P."/>
            <person name="Stolte C."/>
            <person name="Sykes S."/>
            <person name="Thomson T."/>
            <person name="Walk T."/>
            <person name="White J."/>
            <person name="Yandava C."/>
            <person name="Izard J."/>
            <person name="Baranova O.V."/>
            <person name="Blanton J.M."/>
            <person name="Tanner A.C."/>
            <person name="Dewhirst F.E."/>
            <person name="Haas B."/>
            <person name="Nusbaum C."/>
            <person name="Birren B."/>
        </authorList>
    </citation>
    <scope>NUCLEOTIDE SEQUENCE [LARGE SCALE GENOMIC DNA]</scope>
    <source>
        <strain evidence="8">1-1 BBBD Race 1</strain>
    </source>
</reference>
<evidence type="ECO:0000256" key="6">
    <source>
        <dbReference type="SAM" id="MobiDB-lite"/>
    </source>
</evidence>
<comment type="similarity">
    <text evidence="2">Belongs to the SNF2/RAD54 helicase family.</text>
</comment>
<name>A0A180GEK9_PUCT1</name>
<sequence>MARAHRIGQKNHVNVYRLVTKDTVEEDVLERAKRKMILEYAIINQMDTSGKHVGRKEAPKPETTFNKDDLSAILKFGAANLFKSSADQSKLESMDLDEIMNKGENFETETAPTGTSLGGEDFLQQFAIQDVKADVTSWDEIIPLSERLESQRTATTTKRASDGKARGTATSRAANGSPSSKPKAALADDDHGDDYEPNGPTKSARYKKRKLGGRLKEDTPDSVSRPKESRDSSQARSKDFNAKEIRDLIRSIQHFGDIRQRYDTMVKFAKLEFKDREVTLKCVDELKEVCERALAENEEAIRLKRQAGEEVTPAMRNKAVLVEFRNVPSINAETVMSRMNDLRLLHDELTSERDPLNWTHPASGLKSTTAGWSCEWNEAKDNSLLIGAWRHGFGRWDLIRDDPELGLSDSIFLEDPKRVKGEEPKAKSIPSAVHLNRRGDYLLRALREYHEQQELEDEQGRDGFNGHHANQSSNHHSYSVTDTQHRSGNMHGSRPSGKANNPSHPTKKRQMDGQQKHPKVHQPSPPARASSKSSSDLTEEAEEEEEDIEEDEDSMDEGECKEAMRPVKKELKELRADESRTIGGPARAAILKRLITAIGHHIDHCVKITRGDEKAKTRLRRHLWSFAVEWWPRPAGNTEPLIGADKMESMFIRLRSFDPKEQKAPDASPSLPPNETPTIPPVQESASSRPPSSPPPPGFRRITPRSPSQDRYGREARNDAPRESSGNGPVRYEGPSGNNSRNEGWSSSRGPSRNEGGNSGDCRNDSGDDRRRGGGGDAGRRVASGSGSGNNGSHRNQSNNNNKRRGARPLRQNPSSNGLPSQSGYYHPIGYDSAPSAPIHLDGSGPLPNVTGYMNQPATGSPYYRPPSHSPSSIHPHPAQNNRAPSYYGSPSGYPSPYPATSVPPSYPHHPYVGSPHIPDPSGFAPTPMPHYPHLPPPPNPLPRPPHRPHPSHH</sequence>
<dbReference type="GO" id="GO:0034728">
    <property type="term" value="P:nucleosome organization"/>
    <property type="evidence" value="ECO:0007669"/>
    <property type="project" value="TreeGrafter"/>
</dbReference>
<feature type="compositionally biased region" description="Basic residues" evidence="6">
    <location>
        <begin position="204"/>
        <end position="213"/>
    </location>
</feature>
<feature type="compositionally biased region" description="Low complexity" evidence="6">
    <location>
        <begin position="781"/>
        <end position="801"/>
    </location>
</feature>
<dbReference type="GO" id="GO:0016887">
    <property type="term" value="F:ATP hydrolysis activity"/>
    <property type="evidence" value="ECO:0007669"/>
    <property type="project" value="TreeGrafter"/>
</dbReference>
<dbReference type="GO" id="GO:0003677">
    <property type="term" value="F:DNA binding"/>
    <property type="evidence" value="ECO:0007669"/>
    <property type="project" value="UniProtKB-KW"/>
</dbReference>
<keyword evidence="10" id="KW-1185">Reference proteome</keyword>
<dbReference type="SMART" id="SM01176">
    <property type="entry name" value="DUF4208"/>
    <property type="match status" value="1"/>
</dbReference>
<dbReference type="EnsemblFungi" id="PTTG_28097-t43_1">
    <property type="protein sequence ID" value="PTTG_28097-t43_1-p1"/>
    <property type="gene ID" value="PTTG_28097"/>
</dbReference>